<organism evidence="9 10">
    <name type="scientific">Heterodera schachtii</name>
    <name type="common">Sugarbeet cyst nematode worm</name>
    <name type="synonym">Tylenchus schachtii</name>
    <dbReference type="NCBI Taxonomy" id="97005"/>
    <lineage>
        <taxon>Eukaryota</taxon>
        <taxon>Metazoa</taxon>
        <taxon>Ecdysozoa</taxon>
        <taxon>Nematoda</taxon>
        <taxon>Chromadorea</taxon>
        <taxon>Rhabditida</taxon>
        <taxon>Tylenchina</taxon>
        <taxon>Tylenchomorpha</taxon>
        <taxon>Tylenchoidea</taxon>
        <taxon>Heteroderidae</taxon>
        <taxon>Heteroderinae</taxon>
        <taxon>Heterodera</taxon>
    </lineage>
</organism>
<dbReference type="InterPro" id="IPR001300">
    <property type="entry name" value="Peptidase_C2_calpain_cat"/>
</dbReference>
<feature type="compositionally biased region" description="Basic and acidic residues" evidence="7">
    <location>
        <begin position="80"/>
        <end position="92"/>
    </location>
</feature>
<evidence type="ECO:0000256" key="6">
    <source>
        <dbReference type="PROSITE-ProRule" id="PRU00239"/>
    </source>
</evidence>
<comment type="similarity">
    <text evidence="1">Belongs to the peptidase C2 family.</text>
</comment>
<dbReference type="InterPro" id="IPR038765">
    <property type="entry name" value="Papain-like_cys_pep_sf"/>
</dbReference>
<dbReference type="GO" id="GO:0006508">
    <property type="term" value="P:proteolysis"/>
    <property type="evidence" value="ECO:0007669"/>
    <property type="project" value="UniProtKB-KW"/>
</dbReference>
<protein>
    <recommendedName>
        <fullName evidence="8">Calpain catalytic domain-containing protein</fullName>
    </recommendedName>
</protein>
<dbReference type="InterPro" id="IPR022683">
    <property type="entry name" value="Calpain_III"/>
</dbReference>
<feature type="compositionally biased region" description="Acidic residues" evidence="7">
    <location>
        <begin position="93"/>
        <end position="105"/>
    </location>
</feature>
<evidence type="ECO:0000256" key="3">
    <source>
        <dbReference type="ARBA" id="ARBA00022801"/>
    </source>
</evidence>
<dbReference type="FunFam" id="3.90.70.10:FF:000001">
    <property type="entry name" value="Calpain-1 catalytic subunit"/>
    <property type="match status" value="1"/>
</dbReference>
<dbReference type="SUPFAM" id="SSF49758">
    <property type="entry name" value="Calpain large subunit, middle domain (domain III)"/>
    <property type="match status" value="1"/>
</dbReference>
<keyword evidence="2 6" id="KW-0645">Protease</keyword>
<dbReference type="GO" id="GO:0008234">
    <property type="term" value="F:cysteine-type peptidase activity"/>
    <property type="evidence" value="ECO:0007669"/>
    <property type="project" value="UniProtKB-UniRule"/>
</dbReference>
<dbReference type="InterPro" id="IPR000169">
    <property type="entry name" value="Pept_cys_AS"/>
</dbReference>
<feature type="compositionally biased region" description="Acidic residues" evidence="7">
    <location>
        <begin position="1"/>
        <end position="79"/>
    </location>
</feature>
<dbReference type="PRINTS" id="PR00704">
    <property type="entry name" value="CALPAIN"/>
</dbReference>
<evidence type="ECO:0000256" key="1">
    <source>
        <dbReference type="ARBA" id="ARBA00007623"/>
    </source>
</evidence>
<evidence type="ECO:0000256" key="5">
    <source>
        <dbReference type="PIRSR" id="PIRSR622684-1"/>
    </source>
</evidence>
<accession>A0ABD2IAX0</accession>
<dbReference type="CDD" id="cd00044">
    <property type="entry name" value="CysPc"/>
    <property type="match status" value="1"/>
</dbReference>
<dbReference type="InterPro" id="IPR022684">
    <property type="entry name" value="Calpain_cysteine_protease"/>
</dbReference>
<dbReference type="EMBL" id="JBICCN010000327">
    <property type="protein sequence ID" value="KAL3077274.1"/>
    <property type="molecule type" value="Genomic_DNA"/>
</dbReference>
<dbReference type="AlphaFoldDB" id="A0ABD2IAX0"/>
<feature type="region of interest" description="Disordered" evidence="7">
    <location>
        <begin position="1"/>
        <end position="137"/>
    </location>
</feature>
<dbReference type="Proteomes" id="UP001620645">
    <property type="component" value="Unassembled WGS sequence"/>
</dbReference>
<evidence type="ECO:0000256" key="4">
    <source>
        <dbReference type="ARBA" id="ARBA00022807"/>
    </source>
</evidence>
<dbReference type="SUPFAM" id="SSF54001">
    <property type="entry name" value="Cysteine proteinases"/>
    <property type="match status" value="1"/>
</dbReference>
<keyword evidence="10" id="KW-1185">Reference proteome</keyword>
<feature type="compositionally biased region" description="Basic and acidic residues" evidence="7">
    <location>
        <begin position="106"/>
        <end position="124"/>
    </location>
</feature>
<evidence type="ECO:0000256" key="7">
    <source>
        <dbReference type="SAM" id="MobiDB-lite"/>
    </source>
</evidence>
<evidence type="ECO:0000313" key="9">
    <source>
        <dbReference type="EMBL" id="KAL3077274.1"/>
    </source>
</evidence>
<dbReference type="PROSITE" id="PS00139">
    <property type="entry name" value="THIOL_PROTEASE_CYS"/>
    <property type="match status" value="1"/>
</dbReference>
<dbReference type="Gene3D" id="3.90.70.10">
    <property type="entry name" value="Cysteine proteinases"/>
    <property type="match status" value="1"/>
</dbReference>
<dbReference type="SMART" id="SM00720">
    <property type="entry name" value="calpain_III"/>
    <property type="match status" value="1"/>
</dbReference>
<dbReference type="Pfam" id="PF01067">
    <property type="entry name" value="Calpain_III"/>
    <property type="match status" value="2"/>
</dbReference>
<proteinExistence type="inferred from homology"/>
<dbReference type="InterPro" id="IPR022682">
    <property type="entry name" value="Calpain_domain_III"/>
</dbReference>
<dbReference type="Pfam" id="PF00648">
    <property type="entry name" value="Peptidase_C2"/>
    <property type="match status" value="1"/>
</dbReference>
<dbReference type="PROSITE" id="PS50203">
    <property type="entry name" value="CALPAIN_CAT"/>
    <property type="match status" value="1"/>
</dbReference>
<comment type="caution">
    <text evidence="9">The sequence shown here is derived from an EMBL/GenBank/DDBJ whole genome shotgun (WGS) entry which is preliminary data.</text>
</comment>
<feature type="active site" evidence="5 6">
    <location>
        <position position="329"/>
    </location>
</feature>
<reference evidence="9 10" key="1">
    <citation type="submission" date="2024-10" db="EMBL/GenBank/DDBJ databases">
        <authorList>
            <person name="Kim D."/>
        </authorList>
    </citation>
    <scope>NUCLEOTIDE SEQUENCE [LARGE SCALE GENOMIC DNA]</scope>
    <source>
        <strain evidence="9">Taebaek</strain>
    </source>
</reference>
<feature type="domain" description="Calpain catalytic" evidence="8">
    <location>
        <begin position="272"/>
        <end position="566"/>
    </location>
</feature>
<feature type="compositionally biased region" description="Gly residues" evidence="7">
    <location>
        <begin position="126"/>
        <end position="137"/>
    </location>
</feature>
<evidence type="ECO:0000259" key="8">
    <source>
        <dbReference type="PROSITE" id="PS50203"/>
    </source>
</evidence>
<keyword evidence="4 6" id="KW-0788">Thiol protease</keyword>
<evidence type="ECO:0000256" key="2">
    <source>
        <dbReference type="ARBA" id="ARBA00022670"/>
    </source>
</evidence>
<dbReference type="SMART" id="SM00230">
    <property type="entry name" value="CysPc"/>
    <property type="match status" value="1"/>
</dbReference>
<dbReference type="Gene3D" id="2.60.120.380">
    <property type="match status" value="2"/>
</dbReference>
<keyword evidence="3 6" id="KW-0378">Hydrolase</keyword>
<feature type="active site" evidence="5 6">
    <location>
        <position position="486"/>
    </location>
</feature>
<sequence>MSDNSDEEPNYDGGGEEEEEDEQREEEENDLNDEEEEQEEEEEEEEHEEEEEEGEEEEEIEHEEEEEEREEEGKEEEEEQRYSDADWQAEDRGGEEEQQTEEQQEPMERTEGQRETEKREERGTAEFGGGETAKGILDGFGTGTMHDIIGQIGKISGKEGDGGGGGALLSNALAGGAFASFASNLFASAAHHFLGINPETGRIIGAIAGNLIFGLGGKHNSLSELGKLVLDNLISGKFQRKVSPFVSPRPDLHSFQLDFHSERDRCLRERRLFEDPEFPATDRSIFFSKSPPEGLQWKRPGELTSDPQLIASSSGASRFDVVQGQLGDCWLLAAAAVLTLREELFFRVVPPDQSFTENYAGIFHFQFWRYGQWVDVVIDDRLPTKDGHLLFMNSAKHHSFWSALLEKAYAKLYGSYEALKGGSTSEALEDFTGGLIEHFELVEMSREQLLAVLVRGFQMGSFFGCSIDADPSKMEAKLDNGLVMGHAYSITAIQSLHDDVVLLRVRNPWGQHEWNGRWSDGAPEWDQLTESQRRALCVEFGEDGEFWMSLDDFHKEFQRMECCNLGPEVLDEICSMMDLRTSDVPSRLRSSAQWAQFSSDGEWSRQKGTAGGCRNFPTFANNPQFGTTISFSISPNNGTEDDGKCTVICAVLQKYRRELRAVGLDELAIGFAVYATDEGTEEGQKHQQQQKHTAQVSHVQRQNAEAPAIGRSLGFGPGYGQPNSYGSAYVQQQQHHFVYHQQQHHVQQQQHQQQQLQPLVQSQHTNYYQSLPQMQCQNRNILYGQTYDTHLPKQQNCQYQTNTKRIGQQFLEGAKSVAKSASFINLREVTARFRLAPGQYVVVPSTFEPDEEGHFLLRLFCSGQLKANELN</sequence>
<gene>
    <name evidence="9" type="ORF">niasHS_013263</name>
</gene>
<dbReference type="PANTHER" id="PTHR10183:SF433">
    <property type="entry name" value="CALPAIN-A-RELATED"/>
    <property type="match status" value="1"/>
</dbReference>
<evidence type="ECO:0000313" key="10">
    <source>
        <dbReference type="Proteomes" id="UP001620645"/>
    </source>
</evidence>
<dbReference type="PANTHER" id="PTHR10183">
    <property type="entry name" value="CALPAIN"/>
    <property type="match status" value="1"/>
</dbReference>
<dbReference type="InterPro" id="IPR036213">
    <property type="entry name" value="Calpain_III_sf"/>
</dbReference>
<feature type="active site" evidence="5 6">
    <location>
        <position position="507"/>
    </location>
</feature>
<name>A0ABD2IAX0_HETSC</name>